<accession>A0AAJ4B0E7</accession>
<dbReference type="AlphaFoldDB" id="A0AAJ4B0E7"/>
<evidence type="ECO:0000313" key="1">
    <source>
        <dbReference type="EMBL" id="QHF06079.1"/>
    </source>
</evidence>
<protein>
    <submittedName>
        <fullName evidence="1">Uncharacterized protein</fullName>
    </submittedName>
</protein>
<dbReference type="RefSeq" id="WP_024660314.1">
    <property type="nucleotide sequence ID" value="NZ_CP047267.1"/>
</dbReference>
<dbReference type="Proteomes" id="UP000464688">
    <property type="component" value="Chromosome"/>
</dbReference>
<sequence>MLTEKMIHVELERLIRSGEFYSSIDEKDIQRIKNLVHVDENLLPAFSIDEYIRRKYASATDNALRSTEQLQVLTSDDNVSTQLRQILRPDLVCINPERQQIVIFEIKKSTQTERQALTELLAYEHEIINILPFLSTYDLTFVLVSTEWSVLLEHAAGSAISWSNKNLLCLKVDLNQNNFKLNIHGLNSWSITGNAFFPPKSVASFTVSFEAAQSMEESEITYRLDLLLGFFAREADRVGLHGFALVVQDLGPYCDRGYQIVFCAVSPLALFDSMLSSGQITTSDGHLVEEIEKHKLDHGTESGISSLDDLIKKIVIPRLGAFTNVEFGGYFSWDITRNGLKDRCLPTFVEFWGLPGDYARAYINNPAVQNARTILFESGMTDWRNPTTGLWLIRNLFKPTFCGDGFVRPSDTFRLGLAIGHDDYLRQVARHSPSRPKSIEAAMFWNYSTFDCYIDELFILARTATTISPPKEAIRISGDVDQDISHDALIKWVVSEILQSDNFHVKAFYLGLNLAQAVTAEDLRPSNFIQLSKDEQTLNNFRLTTEFILKFSAETPSYNEAVKNKKISSALNILGITTEGVNNKAIDLSGVDLPKLCEAVKDIFSIADLTIPAITHLFEELPAMHVDWDTLKEGIDGMYNREVRYPAIYISTNGSIGTASYDNVEYAKLFRPLSDTELEVYVMDGSSGFETFRIEKWEDVRKGKLVKLPGQ</sequence>
<evidence type="ECO:0000313" key="2">
    <source>
        <dbReference type="Proteomes" id="UP000464688"/>
    </source>
</evidence>
<name>A0AAJ4B0E7_PSESX</name>
<gene>
    <name evidence="1" type="ORF">N026_00625</name>
</gene>
<proteinExistence type="predicted"/>
<organism evidence="1 2">
    <name type="scientific">Pseudomonas syringae UB303</name>
    <dbReference type="NCBI Taxonomy" id="1357287"/>
    <lineage>
        <taxon>Bacteria</taxon>
        <taxon>Pseudomonadati</taxon>
        <taxon>Pseudomonadota</taxon>
        <taxon>Gammaproteobacteria</taxon>
        <taxon>Pseudomonadales</taxon>
        <taxon>Pseudomonadaceae</taxon>
        <taxon>Pseudomonas</taxon>
        <taxon>Pseudomonas syringae</taxon>
    </lineage>
</organism>
<dbReference type="EMBL" id="CP047267">
    <property type="protein sequence ID" value="QHF06079.1"/>
    <property type="molecule type" value="Genomic_DNA"/>
</dbReference>
<reference evidence="1 2" key="1">
    <citation type="journal article" date="2014" name="Genome Announc.">
        <title>Draft Genome Sequences of a Phylogenetically Diverse Suite of Pseudomonas syringae Strains from Multiple Source Populations.</title>
        <authorList>
            <person name="Baltrus D.A."/>
            <person name="Yourstone S."/>
            <person name="Lind A."/>
            <person name="Guilbaud C."/>
            <person name="Sands D.C."/>
            <person name="Jones C.D."/>
            <person name="Morris C.E."/>
            <person name="Dangl J.L."/>
        </authorList>
    </citation>
    <scope>NUCLEOTIDE SEQUENCE [LARGE SCALE GENOMIC DNA]</scope>
    <source>
        <strain evidence="1 2">UB303</strain>
    </source>
</reference>